<keyword evidence="3" id="KW-1185">Reference proteome</keyword>
<keyword evidence="1" id="KW-0732">Signal</keyword>
<dbReference type="InterPro" id="IPR026341">
    <property type="entry name" value="T9SS_type_B"/>
</dbReference>
<feature type="chain" id="PRO_5018603888" evidence="1">
    <location>
        <begin position="24"/>
        <end position="650"/>
    </location>
</feature>
<feature type="signal peptide" evidence="1">
    <location>
        <begin position="1"/>
        <end position="23"/>
    </location>
</feature>
<evidence type="ECO:0000256" key="1">
    <source>
        <dbReference type="SAM" id="SignalP"/>
    </source>
</evidence>
<reference evidence="2 3" key="1">
    <citation type="submission" date="2018-12" db="EMBL/GenBank/DDBJ databases">
        <authorList>
            <person name="Feng G."/>
            <person name="Zhu H."/>
        </authorList>
    </citation>
    <scope>NUCLEOTIDE SEQUENCE [LARGE SCALE GENOMIC DNA]</scope>
    <source>
        <strain evidence="2 3">LMG 26000</strain>
    </source>
</reference>
<dbReference type="InterPro" id="IPR013783">
    <property type="entry name" value="Ig-like_fold"/>
</dbReference>
<organism evidence="2 3">
    <name type="scientific">Hymenobacter perfusus</name>
    <dbReference type="NCBI Taxonomy" id="1236770"/>
    <lineage>
        <taxon>Bacteria</taxon>
        <taxon>Pseudomonadati</taxon>
        <taxon>Bacteroidota</taxon>
        <taxon>Cytophagia</taxon>
        <taxon>Cytophagales</taxon>
        <taxon>Hymenobacteraceae</taxon>
        <taxon>Hymenobacter</taxon>
    </lineage>
</organism>
<dbReference type="NCBIfam" id="TIGR04131">
    <property type="entry name" value="Bac_Flav_CTERM"/>
    <property type="match status" value="1"/>
</dbReference>
<protein>
    <submittedName>
        <fullName evidence="2">Gliding motility-associated C-terminal domain-containing protein</fullName>
    </submittedName>
</protein>
<dbReference type="Gene3D" id="2.60.40.10">
    <property type="entry name" value="Immunoglobulins"/>
    <property type="match status" value="1"/>
</dbReference>
<name>A0A3R9MF42_9BACT</name>
<proteinExistence type="predicted"/>
<sequence>MRIVKRLLLLLLLLTSLVPSMRAQGPCVNTPNSGACFQAYDAITGQLLVGTLCAGRPVRLRDCSGRALDPAQVYYRQASTIVCSGFTDTTTTFTPTTPGPLIITQNTQGSGAGTQGIIFSRPFEVKSTPPPTFTLTTCAPGFVQVTITDTNYDQYLVQVGNDAPVPAARNTPVTYPANGPATVSVIGRYAQAQNNLCAGTATRSFTPLPPPQRPALRSLTVQGSSAEFQFGSLQPEYLYSLQVADAAAPGGYRTVAPVAGNLTSFTLSNTPLPGCYRLLLQDACQPSVASASSFVLCSVALTATAQNGRNLLRWTSEATGSYTLSRTEGSTTVQLSVPAGTTQYIDTAVTCGLTYRYRVSLTMGTTSSVSNEASVTTTSTLAPATPLLTASFNLRNQVELTAMVPRSPGGGQLTYLRNGQELRATAARTVRDSLVTPNTAEPLCYAVRFLDACGNRSADSAPVCPVLLDARAANDEGTTIRLNWTALRGPTASAPVSYRVITLSPTNTELSRVLVNGLTYLDLQPPQDQQVVRYRVEATGGGLPTSAPSSFSNVASVARQVKVFVPTAFTPNGDGLNDVLELKGRYLDNFRFTIIDRNGQQVFQATSRTQTWDGRIGTAAPAPGAYVWRFEATDQQGKRLVQHGTVTIIR</sequence>
<dbReference type="Pfam" id="PF13585">
    <property type="entry name" value="CHU_C"/>
    <property type="match status" value="1"/>
</dbReference>
<dbReference type="EMBL" id="RWIU01000002">
    <property type="protein sequence ID" value="RSK44444.1"/>
    <property type="molecule type" value="Genomic_DNA"/>
</dbReference>
<accession>A0A3R9MF42</accession>
<evidence type="ECO:0000313" key="3">
    <source>
        <dbReference type="Proteomes" id="UP000270291"/>
    </source>
</evidence>
<gene>
    <name evidence="2" type="ORF">EI293_07920</name>
</gene>
<dbReference type="AlphaFoldDB" id="A0A3R9MF42"/>
<dbReference type="OrthoDB" id="631648at2"/>
<comment type="caution">
    <text evidence="2">The sequence shown here is derived from an EMBL/GenBank/DDBJ whole genome shotgun (WGS) entry which is preliminary data.</text>
</comment>
<dbReference type="Proteomes" id="UP000270291">
    <property type="component" value="Unassembled WGS sequence"/>
</dbReference>
<evidence type="ECO:0000313" key="2">
    <source>
        <dbReference type="EMBL" id="RSK44444.1"/>
    </source>
</evidence>